<evidence type="ECO:0000313" key="2">
    <source>
        <dbReference type="Proteomes" id="UP000091857"/>
    </source>
</evidence>
<sequence length="885" mass="101897">MESPELLETSIHLDASLSSCNSGTFKYSETVEENENLGVDILNDLDTYWEDIKDRLVVSRIVSDSVVKGMISAVEQEAAEKIAQKESELDKLKETLHLYHVGTDENGSMRHSMICHEPKSRKYSLHSTHSNGMLDHEKLQDIGNLKFAAKDQFKKLKKEIDKIRKGSGSLGLSGILQDNMSDKWIDVDRALDSLRTTLESTYVHAEDMVYLSKSLVCDCQQEREFQAEIEGIVIKNCIQSVQEDFEQRLWDLNARSYGNESVNWLEKIKEISSLRQELDAISKSLAVHESGHLISHGSLEHRKPSVNHVSSSSLREGNGKHDESTTVVPENMDYAQLKHFSKEELFHYCKAEMTKMKRDHELKVQQMTEEYFSLKREYLKERGSSLPVRKDKEFDSLRKKIPEVILKLDDILMENEKLPSFTNNGDCLNSLKDRLESLSSENRHLRDLLMDKRKEIKCLSSQVSDAAEKILEHSLAEEKLSRMLEDLKCVIEDANIEASISDDLYQFLVKEVVSQMKSFIQELNMEHDIIDGIYEIIFKEATHDNEPSGNLEIEDSVIESIITQGICEVIFRESFKEAEEKVGTWNLKYINENKLRLSLEMQASEKERELRLNISEREKLEQKVPLLTKVIEDKESLVQETTDALAKEKEKFELLSQELGDLRFQITQQQISISKNNEELQFVKGDLIKALEMIEMDKGVISKLREQLEIATKKLREVDEEKSMLLSISQQQQNTLSLVETREREHRKQINSIIVLIQGLSKAVNDFEYRATEDIKMNSFRLETLSSQLSSLMQKANTLRKTELLNKQRLEKRCSDLEKAEAEVDLLGDEVDALLSLLEKIYIALDHYSPILQHYPGVRYFPLLVTLMMYVKTILYACNSVCLCG</sequence>
<gene>
    <name evidence="1" type="ORF">MANES_06G068100v8</name>
</gene>
<dbReference type="Proteomes" id="UP000091857">
    <property type="component" value="Chromosome 6"/>
</dbReference>
<dbReference type="EMBL" id="CM004392">
    <property type="protein sequence ID" value="KAG8652117.1"/>
    <property type="molecule type" value="Genomic_DNA"/>
</dbReference>
<accession>A0ACB7HHM3</accession>
<reference evidence="2" key="1">
    <citation type="journal article" date="2016" name="Nat. Biotechnol.">
        <title>Sequencing wild and cultivated cassava and related species reveals extensive interspecific hybridization and genetic diversity.</title>
        <authorList>
            <person name="Bredeson J.V."/>
            <person name="Lyons J.B."/>
            <person name="Prochnik S.E."/>
            <person name="Wu G.A."/>
            <person name="Ha C.M."/>
            <person name="Edsinger-Gonzales E."/>
            <person name="Grimwood J."/>
            <person name="Schmutz J."/>
            <person name="Rabbi I.Y."/>
            <person name="Egesi C."/>
            <person name="Nauluvula P."/>
            <person name="Lebot V."/>
            <person name="Ndunguru J."/>
            <person name="Mkamilo G."/>
            <person name="Bart R.S."/>
            <person name="Setter T.L."/>
            <person name="Gleadow R.M."/>
            <person name="Kulakow P."/>
            <person name="Ferguson M.E."/>
            <person name="Rounsley S."/>
            <person name="Rokhsar D.S."/>
        </authorList>
    </citation>
    <scope>NUCLEOTIDE SEQUENCE [LARGE SCALE GENOMIC DNA]</scope>
    <source>
        <strain evidence="2">cv. AM560-2</strain>
    </source>
</reference>
<name>A0ACB7HHM3_MANES</name>
<evidence type="ECO:0000313" key="1">
    <source>
        <dbReference type="EMBL" id="KAG8652117.1"/>
    </source>
</evidence>
<comment type="caution">
    <text evidence="1">The sequence shown here is derived from an EMBL/GenBank/DDBJ whole genome shotgun (WGS) entry which is preliminary data.</text>
</comment>
<protein>
    <submittedName>
        <fullName evidence="1">Uncharacterized protein</fullName>
    </submittedName>
</protein>
<keyword evidence="2" id="KW-1185">Reference proteome</keyword>
<proteinExistence type="predicted"/>
<organism evidence="1 2">
    <name type="scientific">Manihot esculenta</name>
    <name type="common">Cassava</name>
    <name type="synonym">Jatropha manihot</name>
    <dbReference type="NCBI Taxonomy" id="3983"/>
    <lineage>
        <taxon>Eukaryota</taxon>
        <taxon>Viridiplantae</taxon>
        <taxon>Streptophyta</taxon>
        <taxon>Embryophyta</taxon>
        <taxon>Tracheophyta</taxon>
        <taxon>Spermatophyta</taxon>
        <taxon>Magnoliopsida</taxon>
        <taxon>eudicotyledons</taxon>
        <taxon>Gunneridae</taxon>
        <taxon>Pentapetalae</taxon>
        <taxon>rosids</taxon>
        <taxon>fabids</taxon>
        <taxon>Malpighiales</taxon>
        <taxon>Euphorbiaceae</taxon>
        <taxon>Crotonoideae</taxon>
        <taxon>Manihoteae</taxon>
        <taxon>Manihot</taxon>
    </lineage>
</organism>